<keyword evidence="1" id="KW-1133">Transmembrane helix</keyword>
<dbReference type="Proteomes" id="UP001354971">
    <property type="component" value="Unassembled WGS sequence"/>
</dbReference>
<dbReference type="Pfam" id="PF05569">
    <property type="entry name" value="Peptidase_M56"/>
    <property type="match status" value="1"/>
</dbReference>
<proteinExistence type="predicted"/>
<dbReference type="PANTHER" id="PTHR34978:SF3">
    <property type="entry name" value="SLR0241 PROTEIN"/>
    <property type="match status" value="1"/>
</dbReference>
<evidence type="ECO:0000313" key="5">
    <source>
        <dbReference type="Proteomes" id="UP001354971"/>
    </source>
</evidence>
<dbReference type="Pfam" id="PF01551">
    <property type="entry name" value="Peptidase_M23"/>
    <property type="match status" value="1"/>
</dbReference>
<feature type="transmembrane region" description="Helical" evidence="1">
    <location>
        <begin position="41"/>
        <end position="61"/>
    </location>
</feature>
<dbReference type="InterPro" id="IPR008756">
    <property type="entry name" value="Peptidase_M56"/>
</dbReference>
<protein>
    <submittedName>
        <fullName evidence="4">M56 family metallopeptidase</fullName>
    </submittedName>
</protein>
<evidence type="ECO:0000259" key="3">
    <source>
        <dbReference type="Pfam" id="PF05569"/>
    </source>
</evidence>
<comment type="caution">
    <text evidence="4">The sequence shown here is derived from an EMBL/GenBank/DDBJ whole genome shotgun (WGS) entry which is preliminary data.</text>
</comment>
<evidence type="ECO:0000259" key="2">
    <source>
        <dbReference type="Pfam" id="PF01551"/>
    </source>
</evidence>
<reference evidence="4 5" key="1">
    <citation type="submission" date="2024-01" db="EMBL/GenBank/DDBJ databases">
        <title>Hyphobacterium bacterium isolated from marine sediment.</title>
        <authorList>
            <person name="Zhao S."/>
        </authorList>
    </citation>
    <scope>NUCLEOTIDE SEQUENCE [LARGE SCALE GENOMIC DNA]</scope>
    <source>
        <strain evidence="5">HN65</strain>
    </source>
</reference>
<dbReference type="InterPro" id="IPR016047">
    <property type="entry name" value="M23ase_b-sheet_dom"/>
</dbReference>
<feature type="domain" description="Peptidase M56" evidence="3">
    <location>
        <begin position="42"/>
        <end position="315"/>
    </location>
</feature>
<dbReference type="InterPro" id="IPR011055">
    <property type="entry name" value="Dup_hybrid_motif"/>
</dbReference>
<dbReference type="RefSeq" id="WP_330199059.1">
    <property type="nucleotide sequence ID" value="NZ_JAZDRP010000004.1"/>
</dbReference>
<evidence type="ECO:0000256" key="1">
    <source>
        <dbReference type="SAM" id="Phobius"/>
    </source>
</evidence>
<feature type="domain" description="M23ase beta-sheet core" evidence="2">
    <location>
        <begin position="550"/>
        <end position="618"/>
    </location>
</feature>
<dbReference type="EMBL" id="JAZDRP010000004">
    <property type="protein sequence ID" value="MEE2526396.1"/>
    <property type="molecule type" value="Genomic_DNA"/>
</dbReference>
<dbReference type="SUPFAM" id="SSF51261">
    <property type="entry name" value="Duplicated hybrid motif"/>
    <property type="match status" value="1"/>
</dbReference>
<keyword evidence="1" id="KW-0472">Membrane</keyword>
<gene>
    <name evidence="4" type="ORF">V0U79_08460</name>
</gene>
<accession>A0ABU7LRX7</accession>
<dbReference type="PANTHER" id="PTHR34978">
    <property type="entry name" value="POSSIBLE SENSOR-TRANSDUCER PROTEIN BLAR"/>
    <property type="match status" value="1"/>
</dbReference>
<dbReference type="CDD" id="cd07341">
    <property type="entry name" value="M56_BlaR1_MecR1_like"/>
    <property type="match status" value="1"/>
</dbReference>
<evidence type="ECO:0000313" key="4">
    <source>
        <dbReference type="EMBL" id="MEE2526396.1"/>
    </source>
</evidence>
<dbReference type="Gene3D" id="2.70.70.10">
    <property type="entry name" value="Glucose Permease (Domain IIA)"/>
    <property type="match status" value="1"/>
</dbReference>
<dbReference type="CDD" id="cd12797">
    <property type="entry name" value="M23_peptidase"/>
    <property type="match status" value="1"/>
</dbReference>
<feature type="transmembrane region" description="Helical" evidence="1">
    <location>
        <begin position="126"/>
        <end position="144"/>
    </location>
</feature>
<dbReference type="InterPro" id="IPR052173">
    <property type="entry name" value="Beta-lactam_resp_regulator"/>
</dbReference>
<keyword evidence="1" id="KW-0812">Transmembrane</keyword>
<organism evidence="4 5">
    <name type="scientific">Hyphobacterium lacteum</name>
    <dbReference type="NCBI Taxonomy" id="3116575"/>
    <lineage>
        <taxon>Bacteria</taxon>
        <taxon>Pseudomonadati</taxon>
        <taxon>Pseudomonadota</taxon>
        <taxon>Alphaproteobacteria</taxon>
        <taxon>Maricaulales</taxon>
        <taxon>Maricaulaceae</taxon>
        <taxon>Hyphobacterium</taxon>
    </lineage>
</organism>
<sequence>MGDLIPAMTLAAIVSLLFSLAGAAISSFADEHFSDPHDRVLIWRTVRVLAILPFMVAVLALNFSDRLIENDTAGSEQAVSLAALDPLIEIVRSTTAGQPVAVETGEPRSEAGTAASEPMNIPWAKLGTLIYLAGALFALGRFAIRRLALSVLMANSQSADGELQDLFERWRCSLQLSRRRIGLRVVDAPISPFVIGLLPRVFLPKRLAQQSARKTAELALVHELIHVRRGDEWDRIIGEIFSVVFWFNPMLGWVERRLAHVREMACDAETLDVLGKERRRAYAGALVEAARAEPLVNSKVMAFGTHHKRSKVMRIKAILSGHQENRQALLVKIGVVAGFTALVAPACAAQAIATASVANPAGSVPVTTLASAAIVQSSEVNTLRSVIESSPLESLKRLEELESIGDISEESILQNPANWAAIGAYASGVSTSLNISGEDNNGNPIRISLREDDEGDFVSIDFVDEDGRQANLNVQSPAGGSEEITLQYEGEDLPHLSVSNGDDEEVLLRFRDDENRPIRFSVSEEDNDTALIDIMDEESGEQSRLRFEDHDDDIVRAPADGRVTHVGIDTSEDEYGRYAVIDHGTGWSTIFYRMEDVTVARGQSVAFNDVIGQSTEDGVEWDDDGSTNMAIVRTANVRF</sequence>
<feature type="transmembrane region" description="Helical" evidence="1">
    <location>
        <begin position="6"/>
        <end position="29"/>
    </location>
</feature>
<name>A0ABU7LRX7_9PROT</name>
<keyword evidence="5" id="KW-1185">Reference proteome</keyword>